<comment type="caution">
    <text evidence="4">The sequence shown here is derived from an EMBL/GenBank/DDBJ whole genome shotgun (WGS) entry which is preliminary data.</text>
</comment>
<dbReference type="OrthoDB" id="116216at2759"/>
<evidence type="ECO:0000313" key="4">
    <source>
        <dbReference type="EMBL" id="CAB9528032.1"/>
    </source>
</evidence>
<dbReference type="Gene3D" id="4.10.60.10">
    <property type="entry name" value="Zinc finger, CCHC-type"/>
    <property type="match status" value="1"/>
</dbReference>
<keyword evidence="1" id="KW-0862">Zinc</keyword>
<keyword evidence="1" id="KW-0863">Zinc-finger</keyword>
<feature type="compositionally biased region" description="Gly residues" evidence="2">
    <location>
        <begin position="252"/>
        <end position="267"/>
    </location>
</feature>
<evidence type="ECO:0000256" key="1">
    <source>
        <dbReference type="PROSITE-ProRule" id="PRU00047"/>
    </source>
</evidence>
<proteinExistence type="predicted"/>
<dbReference type="InterPro" id="IPR001878">
    <property type="entry name" value="Znf_CCHC"/>
</dbReference>
<dbReference type="PROSITE" id="PS50158">
    <property type="entry name" value="ZF_CCHC"/>
    <property type="match status" value="2"/>
</dbReference>
<evidence type="ECO:0000256" key="2">
    <source>
        <dbReference type="SAM" id="MobiDB-lite"/>
    </source>
</evidence>
<feature type="compositionally biased region" description="Gly residues" evidence="2">
    <location>
        <begin position="297"/>
        <end position="311"/>
    </location>
</feature>
<dbReference type="SMART" id="SM00343">
    <property type="entry name" value="ZnF_C2HC"/>
    <property type="match status" value="2"/>
</dbReference>
<reference evidence="4" key="1">
    <citation type="submission" date="2020-06" db="EMBL/GenBank/DDBJ databases">
        <authorList>
            <consortium name="Plant Systems Biology data submission"/>
        </authorList>
    </citation>
    <scope>NUCLEOTIDE SEQUENCE</scope>
    <source>
        <strain evidence="4">D6</strain>
    </source>
</reference>
<protein>
    <recommendedName>
        <fullName evidence="3">CCHC-type domain-containing protein</fullName>
    </recommendedName>
</protein>
<keyword evidence="1" id="KW-0479">Metal-binding</keyword>
<sequence>MSDDEDEKTTSLGTLSRFNGEDDEWDVWSTQFLSVLGTKKLTKVLHYTDPIPKDADDLKILTGDSDPVKADKKMKQKMRTANAEAFSVLIRAFDTSKTKGKLAFYLVKTTMDESSGYKYGHFQSAWEKLLDKYESKDIPDLTAEQTKYYDRKMALDEDPEDFILEMEIKRAKLTLLGDTSIADDTKFKRDLLSKLPNSPKEGVVGPYYHLKVDYEKQLKVAPAALKVDEMRKEMKRLFLQLYPDKAVAKGSSSGGETGLTASNGGGKQFKKKCFKCGEWGHPAKLCPNKKKKFGGSNGGGGGGGGGGGSHSTGGTSKRFQGKCHHCGKIGHRKSECYQLHGKPDSGNAASTYDVVLNTMDLSHCYLCNDSNSESDRCDSYVLASDAEESVDSEDSGILVDLDLDDAMFHNFEQFGAEDDDSRIISVAGSPPGQVPAKEDDNSLVDCTFTAMDVMDELLDSKALPVTTFTELDAHGDAVQSAVVGDALSLTGNVSADSGVSSIKWERPCDCEDEWKLIPECPSKVKFITTTETVETKPTDDNPFRMLLTGDEESTIEEEECVEPTVEWETLGDVAIGDTAGTVLCQFDLDDDDASFVTASDEESFYTTSDDEESEDDCPDLMPRDNSSSEGSLPGLLARQPSDSSVEESVPSLVPRPARSYYDDSSESSDDGSYFEDVFTEETIDEDTAQDGSTTEGVLEDYQYVPELYTNLFSIMKAIEKGWKLRNDGVMMC</sequence>
<dbReference type="Proteomes" id="UP001153069">
    <property type="component" value="Unassembled WGS sequence"/>
</dbReference>
<feature type="domain" description="CCHC-type" evidence="3">
    <location>
        <begin position="322"/>
        <end position="336"/>
    </location>
</feature>
<feature type="compositionally biased region" description="Acidic residues" evidence="2">
    <location>
        <begin position="663"/>
        <end position="672"/>
    </location>
</feature>
<organism evidence="4 5">
    <name type="scientific">Seminavis robusta</name>
    <dbReference type="NCBI Taxonomy" id="568900"/>
    <lineage>
        <taxon>Eukaryota</taxon>
        <taxon>Sar</taxon>
        <taxon>Stramenopiles</taxon>
        <taxon>Ochrophyta</taxon>
        <taxon>Bacillariophyta</taxon>
        <taxon>Bacillariophyceae</taxon>
        <taxon>Bacillariophycidae</taxon>
        <taxon>Naviculales</taxon>
        <taxon>Naviculaceae</taxon>
        <taxon>Seminavis</taxon>
    </lineage>
</organism>
<name>A0A9N8EVQ8_9STRA</name>
<dbReference type="InterPro" id="IPR036875">
    <property type="entry name" value="Znf_CCHC_sf"/>
</dbReference>
<evidence type="ECO:0000259" key="3">
    <source>
        <dbReference type="PROSITE" id="PS50158"/>
    </source>
</evidence>
<feature type="region of interest" description="Disordered" evidence="2">
    <location>
        <begin position="297"/>
        <end position="316"/>
    </location>
</feature>
<dbReference type="AlphaFoldDB" id="A0A9N8EVQ8"/>
<evidence type="ECO:0000313" key="5">
    <source>
        <dbReference type="Proteomes" id="UP001153069"/>
    </source>
</evidence>
<dbReference type="SUPFAM" id="SSF57756">
    <property type="entry name" value="Retrovirus zinc finger-like domains"/>
    <property type="match status" value="1"/>
</dbReference>
<feature type="domain" description="CCHC-type" evidence="3">
    <location>
        <begin position="272"/>
        <end position="288"/>
    </location>
</feature>
<feature type="region of interest" description="Disordered" evidence="2">
    <location>
        <begin position="599"/>
        <end position="672"/>
    </location>
</feature>
<keyword evidence="5" id="KW-1185">Reference proteome</keyword>
<dbReference type="GO" id="GO:0003676">
    <property type="term" value="F:nucleic acid binding"/>
    <property type="evidence" value="ECO:0007669"/>
    <property type="project" value="InterPro"/>
</dbReference>
<dbReference type="EMBL" id="CAICTM010002128">
    <property type="protein sequence ID" value="CAB9528032.1"/>
    <property type="molecule type" value="Genomic_DNA"/>
</dbReference>
<feature type="compositionally biased region" description="Acidic residues" evidence="2">
    <location>
        <begin position="599"/>
        <end position="618"/>
    </location>
</feature>
<gene>
    <name evidence="4" type="ORF">SEMRO_2130_G315850.1</name>
</gene>
<feature type="region of interest" description="Disordered" evidence="2">
    <location>
        <begin position="247"/>
        <end position="267"/>
    </location>
</feature>
<accession>A0A9N8EVQ8</accession>
<dbReference type="GO" id="GO:0008270">
    <property type="term" value="F:zinc ion binding"/>
    <property type="evidence" value="ECO:0007669"/>
    <property type="project" value="UniProtKB-KW"/>
</dbReference>
<feature type="compositionally biased region" description="Low complexity" evidence="2">
    <location>
        <begin position="640"/>
        <end position="654"/>
    </location>
</feature>